<evidence type="ECO:0000313" key="2">
    <source>
        <dbReference type="EMBL" id="KAL0951957.1"/>
    </source>
</evidence>
<evidence type="ECO:0000256" key="1">
    <source>
        <dbReference type="SAM" id="MobiDB-lite"/>
    </source>
</evidence>
<feature type="region of interest" description="Disordered" evidence="1">
    <location>
        <begin position="1"/>
        <end position="28"/>
    </location>
</feature>
<dbReference type="Proteomes" id="UP001556367">
    <property type="component" value="Unassembled WGS sequence"/>
</dbReference>
<evidence type="ECO:0000313" key="3">
    <source>
        <dbReference type="Proteomes" id="UP001556367"/>
    </source>
</evidence>
<keyword evidence="3" id="KW-1185">Reference proteome</keyword>
<reference evidence="3" key="1">
    <citation type="submission" date="2024-06" db="EMBL/GenBank/DDBJ databases">
        <title>Multi-omics analyses provide insights into the biosynthesis of the anticancer antibiotic pleurotin in Hohenbuehelia grisea.</title>
        <authorList>
            <person name="Weaver J.A."/>
            <person name="Alberti F."/>
        </authorList>
    </citation>
    <scope>NUCLEOTIDE SEQUENCE [LARGE SCALE GENOMIC DNA]</scope>
    <source>
        <strain evidence="3">T-177</strain>
    </source>
</reference>
<sequence>MAPFVAASSFAARQTSPQKCNPSPDPTAPINMANSQFLLFSGDGSAGSTIEKPKSSSDRRGRFRLQQVASSPPQYTIMWVE</sequence>
<feature type="compositionally biased region" description="Basic and acidic residues" evidence="1">
    <location>
        <begin position="51"/>
        <end position="60"/>
    </location>
</feature>
<feature type="region of interest" description="Disordered" evidence="1">
    <location>
        <begin position="43"/>
        <end position="69"/>
    </location>
</feature>
<organism evidence="2 3">
    <name type="scientific">Hohenbuehelia grisea</name>
    <dbReference type="NCBI Taxonomy" id="104357"/>
    <lineage>
        <taxon>Eukaryota</taxon>
        <taxon>Fungi</taxon>
        <taxon>Dikarya</taxon>
        <taxon>Basidiomycota</taxon>
        <taxon>Agaricomycotina</taxon>
        <taxon>Agaricomycetes</taxon>
        <taxon>Agaricomycetidae</taxon>
        <taxon>Agaricales</taxon>
        <taxon>Pleurotineae</taxon>
        <taxon>Pleurotaceae</taxon>
        <taxon>Hohenbuehelia</taxon>
    </lineage>
</organism>
<gene>
    <name evidence="2" type="ORF">HGRIS_008608</name>
</gene>
<accession>A0ABR3J8R2</accession>
<name>A0ABR3J8R2_9AGAR</name>
<proteinExistence type="predicted"/>
<protein>
    <submittedName>
        <fullName evidence="2">Uncharacterized protein</fullName>
    </submittedName>
</protein>
<dbReference type="EMBL" id="JASNQZ010000011">
    <property type="protein sequence ID" value="KAL0951957.1"/>
    <property type="molecule type" value="Genomic_DNA"/>
</dbReference>
<feature type="compositionally biased region" description="Polar residues" evidence="1">
    <location>
        <begin position="11"/>
        <end position="21"/>
    </location>
</feature>
<comment type="caution">
    <text evidence="2">The sequence shown here is derived from an EMBL/GenBank/DDBJ whole genome shotgun (WGS) entry which is preliminary data.</text>
</comment>